<name>A0AC35UFV3_9BILA</name>
<accession>A0AC35UFV3</accession>
<dbReference type="Proteomes" id="UP000095286">
    <property type="component" value="Unplaced"/>
</dbReference>
<organism evidence="1 2">
    <name type="scientific">Rhabditophanes sp. KR3021</name>
    <dbReference type="NCBI Taxonomy" id="114890"/>
    <lineage>
        <taxon>Eukaryota</taxon>
        <taxon>Metazoa</taxon>
        <taxon>Ecdysozoa</taxon>
        <taxon>Nematoda</taxon>
        <taxon>Chromadorea</taxon>
        <taxon>Rhabditida</taxon>
        <taxon>Tylenchina</taxon>
        <taxon>Panagrolaimomorpha</taxon>
        <taxon>Strongyloidoidea</taxon>
        <taxon>Alloionematidae</taxon>
        <taxon>Rhabditophanes</taxon>
    </lineage>
</organism>
<protein>
    <submittedName>
        <fullName evidence="2">EamA domain-containing protein</fullName>
    </submittedName>
</protein>
<evidence type="ECO:0000313" key="2">
    <source>
        <dbReference type="WBParaSite" id="RSKR_0001124000.1"/>
    </source>
</evidence>
<sequence length="226" mass="25769">MSSCLFNFGISPSIMYTLWGIGTGSVMPSLISYFKLTEAVSIHSLLISNSLPQILSPLLVIEVVTRYEKQMFAPINFLWSLLFIVGFVGVLNNHASRFQPQNSSSTIWNFFQGSGKGPKRVRRVMRSFRNKSMKTMSSINKHTRTWSTKRVVMLRKSTKRFVTRKKEEKDLENSPEQSTKVSMDSEDDVEMNVLSQSYQNTHRNSVAFSIPEIIEHTIASRTSTNN</sequence>
<evidence type="ECO:0000313" key="1">
    <source>
        <dbReference type="Proteomes" id="UP000095286"/>
    </source>
</evidence>
<reference evidence="2" key="1">
    <citation type="submission" date="2016-11" db="UniProtKB">
        <authorList>
            <consortium name="WormBaseParasite"/>
        </authorList>
    </citation>
    <scope>IDENTIFICATION</scope>
    <source>
        <strain evidence="2">KR3021</strain>
    </source>
</reference>
<proteinExistence type="predicted"/>
<dbReference type="WBParaSite" id="RSKR_0001124000.1">
    <property type="protein sequence ID" value="RSKR_0001124000.1"/>
    <property type="gene ID" value="RSKR_0001124000"/>
</dbReference>